<comment type="caution">
    <text evidence="9">The sequence shown here is derived from an EMBL/GenBank/DDBJ whole genome shotgun (WGS) entry which is preliminary data.</text>
</comment>
<organism evidence="9 10">
    <name type="scientific">Batrachochytrium salamandrivorans</name>
    <dbReference type="NCBI Taxonomy" id="1357716"/>
    <lineage>
        <taxon>Eukaryota</taxon>
        <taxon>Fungi</taxon>
        <taxon>Fungi incertae sedis</taxon>
        <taxon>Chytridiomycota</taxon>
        <taxon>Chytridiomycota incertae sedis</taxon>
        <taxon>Chytridiomycetes</taxon>
        <taxon>Rhizophydiales</taxon>
        <taxon>Rhizophydiales incertae sedis</taxon>
        <taxon>Batrachochytrium</taxon>
    </lineage>
</organism>
<dbReference type="InterPro" id="IPR001680">
    <property type="entry name" value="WD40_rpt"/>
</dbReference>
<dbReference type="Gene3D" id="2.130.10.10">
    <property type="entry name" value="YVTN repeat-like/Quinoprotein amine dehydrogenase"/>
    <property type="match status" value="1"/>
</dbReference>
<dbReference type="InterPro" id="IPR052415">
    <property type="entry name" value="Diphthine_MTase"/>
</dbReference>
<evidence type="ECO:0000256" key="2">
    <source>
        <dbReference type="ARBA" id="ARBA00022574"/>
    </source>
</evidence>
<comment type="similarity">
    <text evidence="5">Belongs to the DPH7 family.</text>
</comment>
<evidence type="ECO:0000256" key="8">
    <source>
        <dbReference type="PROSITE-ProRule" id="PRU00221"/>
    </source>
</evidence>
<dbReference type="Pfam" id="PF00400">
    <property type="entry name" value="WD40"/>
    <property type="match status" value="1"/>
</dbReference>
<keyword evidence="10" id="KW-1185">Reference proteome</keyword>
<evidence type="ECO:0000256" key="5">
    <source>
        <dbReference type="ARBA" id="ARBA00038092"/>
    </source>
</evidence>
<sequence>MALCTAAFDTEFSADSVEFCPVKDYQQYAAVGTYQVLDPLTSEDSKAATQTNRTGRLYVYDVDQSASPCADHSGEGNALQVKEVYRQDTSAVLDIKWSHQILNDAPVAAVVTSTGDTHIMPINSKGEMKVDMSLSNSKTNILSLSVDWANRININAGYSLAVSESDGSISNLTITPDAGLVKQREWEAHQFEAWIVGFNYHQTSTIYSGGDDCLFKGWDTRQDGNTPTFINKSHQAGVCSIASHPVWEHILATGSYDESIYIWDTRSIKRPVSTIPTGGGVWRLKWHPTDPQLLLSACMYNGFHIYRVASQDAPKIDHIQEYMGHKSIAYGADWSYSGGIQGSTECRSIVGTCSFYDHLLHFWIRASRESTNPRLLKWRAVILGHYASLVLSRHTAFLIEDGFS</sequence>
<dbReference type="EC" id="3.1.1.97" evidence="6"/>
<keyword evidence="4" id="KW-0378">Hydrolase</keyword>
<dbReference type="Proteomes" id="UP001648503">
    <property type="component" value="Unassembled WGS sequence"/>
</dbReference>
<protein>
    <recommendedName>
        <fullName evidence="6">methylated diphthine methylhydrolase</fullName>
        <ecNumber evidence="6">3.1.1.97</ecNumber>
    </recommendedName>
</protein>
<evidence type="ECO:0000313" key="10">
    <source>
        <dbReference type="Proteomes" id="UP001648503"/>
    </source>
</evidence>
<dbReference type="PANTHER" id="PTHR46042:SF1">
    <property type="entry name" value="DIPHTHINE METHYLTRANSFERASE"/>
    <property type="match status" value="1"/>
</dbReference>
<dbReference type="SUPFAM" id="SSF50978">
    <property type="entry name" value="WD40 repeat-like"/>
    <property type="match status" value="1"/>
</dbReference>
<keyword evidence="3" id="KW-0677">Repeat</keyword>
<dbReference type="InterPro" id="IPR015943">
    <property type="entry name" value="WD40/YVTN_repeat-like_dom_sf"/>
</dbReference>
<comment type="catalytic activity">
    <reaction evidence="7">
        <text>diphthine methyl ester-[translation elongation factor 2] + H2O = diphthine-[translation elongation factor 2] + methanol + H(+)</text>
        <dbReference type="Rhea" id="RHEA:42656"/>
        <dbReference type="Rhea" id="RHEA-COMP:10172"/>
        <dbReference type="Rhea" id="RHEA-COMP:10173"/>
        <dbReference type="ChEBI" id="CHEBI:15377"/>
        <dbReference type="ChEBI" id="CHEBI:15378"/>
        <dbReference type="ChEBI" id="CHEBI:17790"/>
        <dbReference type="ChEBI" id="CHEBI:79005"/>
        <dbReference type="ChEBI" id="CHEBI:82696"/>
        <dbReference type="EC" id="3.1.1.97"/>
    </reaction>
</comment>
<reference evidence="9 10" key="1">
    <citation type="submission" date="2021-02" db="EMBL/GenBank/DDBJ databases">
        <title>Variation within the Batrachochytrium salamandrivorans European outbreak.</title>
        <authorList>
            <person name="Kelly M."/>
            <person name="Pasmans F."/>
            <person name="Shea T.P."/>
            <person name="Munoz J.F."/>
            <person name="Carranza S."/>
            <person name="Cuomo C.A."/>
            <person name="Martel A."/>
        </authorList>
    </citation>
    <scope>NUCLEOTIDE SEQUENCE [LARGE SCALE GENOMIC DNA]</scope>
    <source>
        <strain evidence="9 10">AMFP18/2</strain>
    </source>
</reference>
<evidence type="ECO:0000256" key="4">
    <source>
        <dbReference type="ARBA" id="ARBA00022801"/>
    </source>
</evidence>
<gene>
    <name evidence="9" type="ORF">BASA50_001230</name>
</gene>
<dbReference type="InterPro" id="IPR036322">
    <property type="entry name" value="WD40_repeat_dom_sf"/>
</dbReference>
<evidence type="ECO:0000256" key="6">
    <source>
        <dbReference type="ARBA" id="ARBA00039131"/>
    </source>
</evidence>
<proteinExistence type="inferred from homology"/>
<dbReference type="InterPro" id="IPR019775">
    <property type="entry name" value="WD40_repeat_CS"/>
</dbReference>
<evidence type="ECO:0000256" key="3">
    <source>
        <dbReference type="ARBA" id="ARBA00022737"/>
    </source>
</evidence>
<evidence type="ECO:0000256" key="7">
    <source>
        <dbReference type="ARBA" id="ARBA00047551"/>
    </source>
</evidence>
<comment type="pathway">
    <text evidence="1">Protein modification; peptidyl-diphthamide biosynthesis.</text>
</comment>
<dbReference type="PROSITE" id="PS50294">
    <property type="entry name" value="WD_REPEATS_REGION"/>
    <property type="match status" value="1"/>
</dbReference>
<dbReference type="SMART" id="SM00320">
    <property type="entry name" value="WD40"/>
    <property type="match status" value="3"/>
</dbReference>
<name>A0ABQ8ERZ7_9FUNG</name>
<evidence type="ECO:0000256" key="1">
    <source>
        <dbReference type="ARBA" id="ARBA00005156"/>
    </source>
</evidence>
<feature type="repeat" description="WD" evidence="8">
    <location>
        <begin position="231"/>
        <end position="273"/>
    </location>
</feature>
<dbReference type="EMBL" id="JAFCIX010000580">
    <property type="protein sequence ID" value="KAH6585622.1"/>
    <property type="molecule type" value="Genomic_DNA"/>
</dbReference>
<keyword evidence="2 8" id="KW-0853">WD repeat</keyword>
<evidence type="ECO:0000313" key="9">
    <source>
        <dbReference type="EMBL" id="KAH6585622.1"/>
    </source>
</evidence>
<dbReference type="PROSITE" id="PS00678">
    <property type="entry name" value="WD_REPEATS_1"/>
    <property type="match status" value="1"/>
</dbReference>
<dbReference type="PANTHER" id="PTHR46042">
    <property type="entry name" value="DIPHTHINE METHYLTRANSFERASE"/>
    <property type="match status" value="1"/>
</dbReference>
<dbReference type="PROSITE" id="PS50082">
    <property type="entry name" value="WD_REPEATS_2"/>
    <property type="match status" value="1"/>
</dbReference>
<accession>A0ABQ8ERZ7</accession>